<dbReference type="Proteomes" id="UP000232323">
    <property type="component" value="Unassembled WGS sequence"/>
</dbReference>
<keyword evidence="3" id="KW-0808">Transferase</keyword>
<evidence type="ECO:0000256" key="2">
    <source>
        <dbReference type="ARBA" id="ARBA00022664"/>
    </source>
</evidence>
<dbReference type="GO" id="GO:0006397">
    <property type="term" value="P:mRNA processing"/>
    <property type="evidence" value="ECO:0007669"/>
    <property type="project" value="UniProtKB-KW"/>
</dbReference>
<proteinExistence type="predicted"/>
<evidence type="ECO:0000256" key="3">
    <source>
        <dbReference type="ARBA" id="ARBA00022679"/>
    </source>
</evidence>
<dbReference type="GO" id="GO:0016740">
    <property type="term" value="F:transferase activity"/>
    <property type="evidence" value="ECO:0007669"/>
    <property type="project" value="UniProtKB-KW"/>
</dbReference>
<reference evidence="8 9" key="1">
    <citation type="submission" date="2017-08" db="EMBL/GenBank/DDBJ databases">
        <title>Acidophilic green algal genome provides insights into adaptation to an acidic environment.</title>
        <authorList>
            <person name="Hirooka S."/>
            <person name="Hirose Y."/>
            <person name="Kanesaki Y."/>
            <person name="Higuchi S."/>
            <person name="Fujiwara T."/>
            <person name="Onuma R."/>
            <person name="Era A."/>
            <person name="Ohbayashi R."/>
            <person name="Uzuka A."/>
            <person name="Nozaki H."/>
            <person name="Yoshikawa H."/>
            <person name="Miyagishima S.Y."/>
        </authorList>
    </citation>
    <scope>NUCLEOTIDE SEQUENCE [LARGE SCALE GENOMIC DNA]</scope>
    <source>
        <strain evidence="8 9">NIES-2499</strain>
    </source>
</reference>
<evidence type="ECO:0000256" key="1">
    <source>
        <dbReference type="ARBA" id="ARBA00004328"/>
    </source>
</evidence>
<name>A0A250XPZ8_9CHLO</name>
<evidence type="ECO:0000259" key="7">
    <source>
        <dbReference type="Pfam" id="PF19244"/>
    </source>
</evidence>
<comment type="subcellular location">
    <subcellularLocation>
        <location evidence="1">Virion</location>
    </subcellularLocation>
</comment>
<sequence>MTVLEYVKKSAKRLSKKVEDIKEVQQLYEDRVFAKKIALETAQKNGWLVYGGSAIDDMLPADEKLYNYPFVGDVDIMCPDPEPASKELAWNLHNSGIAFVESRPSRANDGTYNIKGMHIGSIADVSFIDINAFNALKRKSTKEPFVPYEYTLCAFHCEFSQPHRSPERHSKLLYRFGKLFAAAPFIFDPLTLQKDVTNSGVKSKKKVLSAMKKAGLKKPFVGVSASLESLGLEPIAEFEVLSDTPLEDAQMLSLEPARITGTSSGLQGLPEEHHITLEGRSLRVQMSFLKNRYCHHYVEIGKNELRGGAHTLLYFLFMRLLFDDEVQVPLVRSVIGALYQELFTTNVPPKALRTFEEDARCLGPTRTFHEAIQSKFQQAKALPAYWPWRDKSRTPGPDAFDPKIQTVRRGSMDSVVDLACRKPAVEASSPNHSFKRELW</sequence>
<keyword evidence="2" id="KW-0507">mRNA processing</keyword>
<keyword evidence="9" id="KW-1185">Reference proteome</keyword>
<evidence type="ECO:0000256" key="5">
    <source>
        <dbReference type="ARBA" id="ARBA00022840"/>
    </source>
</evidence>
<evidence type="ECO:0000256" key="6">
    <source>
        <dbReference type="ARBA" id="ARBA00023163"/>
    </source>
</evidence>
<dbReference type="Pfam" id="PF19244">
    <property type="entry name" value="Poly_A_pol_cat"/>
    <property type="match status" value="1"/>
</dbReference>
<feature type="domain" description="Poly(A) polymerase catalytic subunit" evidence="7">
    <location>
        <begin position="42"/>
        <end position="162"/>
    </location>
</feature>
<keyword evidence="6" id="KW-0804">Transcription</keyword>
<dbReference type="EMBL" id="BEGY01000152">
    <property type="protein sequence ID" value="GAX85147.1"/>
    <property type="molecule type" value="Genomic_DNA"/>
</dbReference>
<keyword evidence="5" id="KW-0067">ATP-binding</keyword>
<keyword evidence="4" id="KW-0547">Nucleotide-binding</keyword>
<dbReference type="CDD" id="cd20918">
    <property type="entry name" value="polyA_pol_NCLDV"/>
    <property type="match status" value="1"/>
</dbReference>
<accession>A0A250XPZ8</accession>
<dbReference type="InterPro" id="IPR045355">
    <property type="entry name" value="PolyA_pol_cat_su"/>
</dbReference>
<dbReference type="AlphaFoldDB" id="A0A250XPZ8"/>
<evidence type="ECO:0000256" key="4">
    <source>
        <dbReference type="ARBA" id="ARBA00022741"/>
    </source>
</evidence>
<evidence type="ECO:0000313" key="9">
    <source>
        <dbReference type="Proteomes" id="UP000232323"/>
    </source>
</evidence>
<evidence type="ECO:0000313" key="8">
    <source>
        <dbReference type="EMBL" id="GAX85147.1"/>
    </source>
</evidence>
<protein>
    <recommendedName>
        <fullName evidence="7">Poly(A) polymerase catalytic subunit domain-containing protein</fullName>
    </recommendedName>
</protein>
<organism evidence="8 9">
    <name type="scientific">Chlamydomonas eustigma</name>
    <dbReference type="NCBI Taxonomy" id="1157962"/>
    <lineage>
        <taxon>Eukaryota</taxon>
        <taxon>Viridiplantae</taxon>
        <taxon>Chlorophyta</taxon>
        <taxon>core chlorophytes</taxon>
        <taxon>Chlorophyceae</taxon>
        <taxon>CS clade</taxon>
        <taxon>Chlamydomonadales</taxon>
        <taxon>Chlamydomonadaceae</taxon>
        <taxon>Chlamydomonas</taxon>
    </lineage>
</organism>
<gene>
    <name evidence="8" type="ORF">CEUSTIGMA_g12566.t1</name>
</gene>
<comment type="caution">
    <text evidence="8">The sequence shown here is derived from an EMBL/GenBank/DDBJ whole genome shotgun (WGS) entry which is preliminary data.</text>
</comment>
<dbReference type="GO" id="GO:0005524">
    <property type="term" value="F:ATP binding"/>
    <property type="evidence" value="ECO:0007669"/>
    <property type="project" value="UniProtKB-KW"/>
</dbReference>